<keyword evidence="3" id="KW-1185">Reference proteome</keyword>
<feature type="region of interest" description="Disordered" evidence="1">
    <location>
        <begin position="78"/>
        <end position="119"/>
    </location>
</feature>
<gene>
    <name evidence="2" type="primary">Acey_s0761.g2129</name>
    <name evidence="2" type="ORF">Y032_0761g2129</name>
</gene>
<name>A0A016WEY5_9BILA</name>
<sequence>MGPTGKKGLTGPIRRGVRVRVEQYSGPSGAVHGSEWRGTRPNGNVAQRSELKGHMGPTGRKRLKGPIRRGAWVRVEQYTGPSGGAHGSEWKEVPPGTESEGHTCPSGGAHGSEWRGTRA</sequence>
<accession>A0A016WEY5</accession>
<dbReference type="EMBL" id="JARK01000361">
    <property type="protein sequence ID" value="EYC37857.1"/>
    <property type="molecule type" value="Genomic_DNA"/>
</dbReference>
<reference evidence="3" key="1">
    <citation type="journal article" date="2015" name="Nat. Genet.">
        <title>The genome and transcriptome of the zoonotic hookworm Ancylostoma ceylanicum identify infection-specific gene families.</title>
        <authorList>
            <person name="Schwarz E.M."/>
            <person name="Hu Y."/>
            <person name="Antoshechkin I."/>
            <person name="Miller M.M."/>
            <person name="Sternberg P.W."/>
            <person name="Aroian R.V."/>
        </authorList>
    </citation>
    <scope>NUCLEOTIDE SEQUENCE</scope>
    <source>
        <strain evidence="3">HY135</strain>
    </source>
</reference>
<protein>
    <submittedName>
        <fullName evidence="2">Uncharacterized protein</fullName>
    </submittedName>
</protein>
<evidence type="ECO:0000256" key="1">
    <source>
        <dbReference type="SAM" id="MobiDB-lite"/>
    </source>
</evidence>
<organism evidence="2 3">
    <name type="scientific">Ancylostoma ceylanicum</name>
    <dbReference type="NCBI Taxonomy" id="53326"/>
    <lineage>
        <taxon>Eukaryota</taxon>
        <taxon>Metazoa</taxon>
        <taxon>Ecdysozoa</taxon>
        <taxon>Nematoda</taxon>
        <taxon>Chromadorea</taxon>
        <taxon>Rhabditida</taxon>
        <taxon>Rhabditina</taxon>
        <taxon>Rhabditomorpha</taxon>
        <taxon>Strongyloidea</taxon>
        <taxon>Ancylostomatidae</taxon>
        <taxon>Ancylostomatinae</taxon>
        <taxon>Ancylostoma</taxon>
    </lineage>
</organism>
<evidence type="ECO:0000313" key="3">
    <source>
        <dbReference type="Proteomes" id="UP000024635"/>
    </source>
</evidence>
<feature type="region of interest" description="Disordered" evidence="1">
    <location>
        <begin position="1"/>
        <end position="65"/>
    </location>
</feature>
<evidence type="ECO:0000313" key="2">
    <source>
        <dbReference type="EMBL" id="EYC37857.1"/>
    </source>
</evidence>
<comment type="caution">
    <text evidence="2">The sequence shown here is derived from an EMBL/GenBank/DDBJ whole genome shotgun (WGS) entry which is preliminary data.</text>
</comment>
<dbReference type="Proteomes" id="UP000024635">
    <property type="component" value="Unassembled WGS sequence"/>
</dbReference>
<dbReference type="AlphaFoldDB" id="A0A016WEY5"/>
<proteinExistence type="predicted"/>